<evidence type="ECO:0000313" key="2">
    <source>
        <dbReference type="EMBL" id="KAF4356485.1"/>
    </source>
</evidence>
<evidence type="ECO:0000313" key="1">
    <source>
        <dbReference type="EMBL" id="KAF4356482.1"/>
    </source>
</evidence>
<sequence>MVCWKRVTNSDLKKALEIPRCAAVYIIRTDMLINNQMHFVVGEETYNIDVRERKAGIDDLRYSVRKLEFRRVIDGRRLQVGDTLYFAEIPVDVHHPAFGSRPQGQDAALCTTYGERAWFVGSKVTCVKKNQYKHEAILMFTV</sequence>
<gene>
    <name evidence="1" type="ORF">F8388_026954</name>
    <name evidence="2" type="ORF">F8388_026957</name>
</gene>
<reference evidence="1 3" key="1">
    <citation type="journal article" date="2020" name="bioRxiv">
        <title>Sequence and annotation of 42 cannabis genomes reveals extensive copy number variation in cannabinoid synthesis and pathogen resistance genes.</title>
        <authorList>
            <person name="Mckernan K.J."/>
            <person name="Helbert Y."/>
            <person name="Kane L.T."/>
            <person name="Ebling H."/>
            <person name="Zhang L."/>
            <person name="Liu B."/>
            <person name="Eaton Z."/>
            <person name="Mclaughlin S."/>
            <person name="Kingan S."/>
            <person name="Baybayan P."/>
            <person name="Concepcion G."/>
            <person name="Jordan M."/>
            <person name="Riva A."/>
            <person name="Barbazuk W."/>
            <person name="Harkins T."/>
        </authorList>
    </citation>
    <scope>NUCLEOTIDE SEQUENCE [LARGE SCALE GENOMIC DNA]</scope>
    <source>
        <strain evidence="3">cv. Jamaican Lion 4</strain>
        <strain evidence="1">Mother</strain>
        <tissue evidence="1">Leaf</tissue>
    </source>
</reference>
<dbReference type="EMBL" id="JAATIP010000252">
    <property type="protein sequence ID" value="KAF4356482.1"/>
    <property type="molecule type" value="Genomic_DNA"/>
</dbReference>
<accession>A0A7J6EDM4</accession>
<evidence type="ECO:0000313" key="3">
    <source>
        <dbReference type="Proteomes" id="UP000525078"/>
    </source>
</evidence>
<dbReference type="AlphaFoldDB" id="A0A7J6EDM4"/>
<protein>
    <submittedName>
        <fullName evidence="1">Uncharacterized protein</fullName>
    </submittedName>
</protein>
<name>A0A7J6EDM4_CANSA</name>
<organism evidence="1 3">
    <name type="scientific">Cannabis sativa</name>
    <name type="common">Hemp</name>
    <name type="synonym">Marijuana</name>
    <dbReference type="NCBI Taxonomy" id="3483"/>
    <lineage>
        <taxon>Eukaryota</taxon>
        <taxon>Viridiplantae</taxon>
        <taxon>Streptophyta</taxon>
        <taxon>Embryophyta</taxon>
        <taxon>Tracheophyta</taxon>
        <taxon>Spermatophyta</taxon>
        <taxon>Magnoliopsida</taxon>
        <taxon>eudicotyledons</taxon>
        <taxon>Gunneridae</taxon>
        <taxon>Pentapetalae</taxon>
        <taxon>rosids</taxon>
        <taxon>fabids</taxon>
        <taxon>Rosales</taxon>
        <taxon>Cannabaceae</taxon>
        <taxon>Cannabis</taxon>
    </lineage>
</organism>
<comment type="caution">
    <text evidence="1">The sequence shown here is derived from an EMBL/GenBank/DDBJ whole genome shotgun (WGS) entry which is preliminary data.</text>
</comment>
<proteinExistence type="predicted"/>
<dbReference type="Proteomes" id="UP000525078">
    <property type="component" value="Unassembled WGS sequence"/>
</dbReference>
<dbReference type="EMBL" id="JAATIP010000252">
    <property type="protein sequence ID" value="KAF4356485.1"/>
    <property type="molecule type" value="Genomic_DNA"/>
</dbReference>